<feature type="domain" description="PAC" evidence="3">
    <location>
        <begin position="436"/>
        <end position="488"/>
    </location>
</feature>
<reference evidence="5 6" key="1">
    <citation type="submission" date="2015-04" db="EMBL/GenBank/DDBJ databases">
        <title>Complete Sequence for the Genome of the Thioalkalivibrio versutus D301.</title>
        <authorList>
            <person name="Mu T."/>
            <person name="Zhou J."/>
            <person name="Xu X."/>
        </authorList>
    </citation>
    <scope>NUCLEOTIDE SEQUENCE [LARGE SCALE GENOMIC DNA]</scope>
    <source>
        <strain evidence="5 6">D301</strain>
    </source>
</reference>
<dbReference type="NCBIfam" id="TIGR00254">
    <property type="entry name" value="GGDEF"/>
    <property type="match status" value="1"/>
</dbReference>
<dbReference type="CDD" id="cd00130">
    <property type="entry name" value="PAS"/>
    <property type="match status" value="6"/>
</dbReference>
<evidence type="ECO:0000259" key="3">
    <source>
        <dbReference type="PROSITE" id="PS50113"/>
    </source>
</evidence>
<feature type="domain" description="PAS" evidence="2">
    <location>
        <begin position="356"/>
        <end position="396"/>
    </location>
</feature>
<feature type="domain" description="GGDEF" evidence="4">
    <location>
        <begin position="1048"/>
        <end position="1177"/>
    </location>
</feature>
<evidence type="ECO:0000256" key="1">
    <source>
        <dbReference type="ARBA" id="ARBA00001946"/>
    </source>
</evidence>
<dbReference type="InterPro" id="IPR029787">
    <property type="entry name" value="Nucleotide_cyclase"/>
</dbReference>
<evidence type="ECO:0000259" key="2">
    <source>
        <dbReference type="PROSITE" id="PS50112"/>
    </source>
</evidence>
<evidence type="ECO:0000313" key="5">
    <source>
        <dbReference type="EMBL" id="AKJ94607.1"/>
    </source>
</evidence>
<proteinExistence type="predicted"/>
<dbReference type="PANTHER" id="PTHR44757:SF2">
    <property type="entry name" value="BIOFILM ARCHITECTURE MAINTENANCE PROTEIN MBAA"/>
    <property type="match status" value="1"/>
</dbReference>
<evidence type="ECO:0000313" key="6">
    <source>
        <dbReference type="Proteomes" id="UP000064201"/>
    </source>
</evidence>
<comment type="cofactor">
    <cofactor evidence="1">
        <name>Mg(2+)</name>
        <dbReference type="ChEBI" id="CHEBI:18420"/>
    </cofactor>
</comment>
<dbReference type="PANTHER" id="PTHR44757">
    <property type="entry name" value="DIGUANYLATE CYCLASE DGCP"/>
    <property type="match status" value="1"/>
</dbReference>
<dbReference type="Gene3D" id="2.10.70.100">
    <property type="match status" value="1"/>
</dbReference>
<dbReference type="SMART" id="SM00267">
    <property type="entry name" value="GGDEF"/>
    <property type="match status" value="1"/>
</dbReference>
<dbReference type="KEGG" id="tvr:TVD_04130"/>
<gene>
    <name evidence="5" type="ORF">TVD_04130</name>
</gene>
<dbReference type="InterPro" id="IPR052155">
    <property type="entry name" value="Biofilm_reg_signaling"/>
</dbReference>
<keyword evidence="6" id="KW-1185">Reference proteome</keyword>
<dbReference type="AlphaFoldDB" id="A0A0G3G575"/>
<dbReference type="OrthoDB" id="5777124at2"/>
<dbReference type="InterPro" id="IPR000014">
    <property type="entry name" value="PAS"/>
</dbReference>
<dbReference type="PROSITE" id="PS50113">
    <property type="entry name" value="PAC"/>
    <property type="match status" value="4"/>
</dbReference>
<dbReference type="NCBIfam" id="TIGR00229">
    <property type="entry name" value="sensory_box"/>
    <property type="match status" value="4"/>
</dbReference>
<dbReference type="InterPro" id="IPR001610">
    <property type="entry name" value="PAC"/>
</dbReference>
<dbReference type="Pfam" id="PF00990">
    <property type="entry name" value="GGDEF"/>
    <property type="match status" value="1"/>
</dbReference>
<feature type="domain" description="PAC" evidence="3">
    <location>
        <begin position="830"/>
        <end position="882"/>
    </location>
</feature>
<evidence type="ECO:0000259" key="4">
    <source>
        <dbReference type="PROSITE" id="PS50887"/>
    </source>
</evidence>
<dbReference type="Pfam" id="PF08447">
    <property type="entry name" value="PAS_3"/>
    <property type="match status" value="3"/>
</dbReference>
<feature type="domain" description="PAC" evidence="3">
    <location>
        <begin position="688"/>
        <end position="740"/>
    </location>
</feature>
<feature type="domain" description="PAC" evidence="3">
    <location>
        <begin position="957"/>
        <end position="1009"/>
    </location>
</feature>
<dbReference type="PROSITE" id="PS50887">
    <property type="entry name" value="GGDEF"/>
    <property type="match status" value="1"/>
</dbReference>
<dbReference type="CDD" id="cd01949">
    <property type="entry name" value="GGDEF"/>
    <property type="match status" value="1"/>
</dbReference>
<feature type="domain" description="PAS" evidence="2">
    <location>
        <begin position="641"/>
        <end position="686"/>
    </location>
</feature>
<dbReference type="InterPro" id="IPR000700">
    <property type="entry name" value="PAS-assoc_C"/>
</dbReference>
<dbReference type="InterPro" id="IPR000160">
    <property type="entry name" value="GGDEF_dom"/>
</dbReference>
<dbReference type="Pfam" id="PF13426">
    <property type="entry name" value="PAS_9"/>
    <property type="match status" value="2"/>
</dbReference>
<dbReference type="Proteomes" id="UP000064201">
    <property type="component" value="Chromosome"/>
</dbReference>
<dbReference type="Gene3D" id="3.30.70.270">
    <property type="match status" value="1"/>
</dbReference>
<dbReference type="GO" id="GO:0003824">
    <property type="term" value="F:catalytic activity"/>
    <property type="evidence" value="ECO:0007669"/>
    <property type="project" value="UniProtKB-ARBA"/>
</dbReference>
<dbReference type="STRING" id="106634.TVD_04130"/>
<dbReference type="RefSeq" id="WP_047250885.1">
    <property type="nucleotide sequence ID" value="NZ_CP011367.1"/>
</dbReference>
<sequence>MDPAGHAGAGLFHRAAVGLVFLEASGRIHAANARLAEWLGCAADDLHGVRLADCVPQGQHKALMDALGRAGSAEVTLELSLRAPNVEDATAVACTLVLAPDPDGRLATIQRRAPGDSAAQVYEQTFTANTAPKLLIDPEDGAIVDANPAAEAFYGYSAEALKGMRIQDINTLSADEVHAEMERAAREERRFFRFRHRICGGEIRDVEVYSGPVVLDGNRYLYSIIHDVSETRRYEHELEFYGVAFGRLPVGVYRNTPGPEGRFVRLNPAMMELFEAANEIELRSTPVRELYRDPLERDVFSRDLEAYGRVVGREVDLRTLRGRPFRARITAYRTEDADGRFVFDGVIEDVTELRAAEAFQTRLLGSLAEGVFGLDRYGRYTFLNPAACRLLGFESEGDALGRDAHSTNHHTLVDGTPYPPEACPIYRVLETGKPLESWDDHFARADGTLFPVSVFSAPTFDVSGRVDGAVVSFQDQTARRKREARLLKATSHLPGAIYQYRLYPDGRHAFPFVSEGVQRVYGLSPDKVQEDADAAFARVNPEDLPRIQASIEESARTLGPWQVRYRVRHPIRGTLWVEGRATPEAPRRDGSIVWHGVMIDITEQVAMEEALRERGEELAAAQRIAHVGSWIWTIQEDRTRWSDEVYRIFGLRREDREANYAGFLQAVHPDDRDRVAATVESALETGDYDIHFRVLRPDGCERVVHTRGAVERDTGGKPRRLIGTVQDVTARRALEENLRRLVGILEHTPDVVGMHGPDGSMLFLNAGGRALFGLPPASGEPWDPETGWNTRGLPAEVGSLEGAIRRFHPPWAADEILQEAAPVAVREGIWQGETAVLDGEGRVVPVSQVIIVRRDDHGQVRQISTILRDISQRKAVEDALRESEARFRQLAGSVNEVFWLQDEHSILYVNPAYERVWGYSREHVYRDSAAMLEAVHPEDRARVDAVFLSGAFGDGTADETFRIRRPDGEQRWVRVCRYPIADTEGRVTRVAGTAVDITELKAAQQELERNQAELERQAFYDRLTGVANRRYFESLLDREVRRAERYGQGFALLMFDLDHFKKVNDTYGHATGDVVLQEVTRVAGERLRSVDVLGRWGGEEFMVLLPGAAAEEGARVAELVRARVAGHPFPRVGEVTVSLGVAAFHSGEPRGELLRRVDEALYRAKREGRNRVALAPPPAA</sequence>
<dbReference type="SMART" id="SM00091">
    <property type="entry name" value="PAS"/>
    <property type="match status" value="8"/>
</dbReference>
<dbReference type="EMBL" id="CP011367">
    <property type="protein sequence ID" value="AKJ94607.1"/>
    <property type="molecule type" value="Genomic_DNA"/>
</dbReference>
<dbReference type="PATRIC" id="fig|106634.4.peg.841"/>
<protein>
    <submittedName>
        <fullName evidence="5">PAS/PAC sensor protein</fullName>
    </submittedName>
</protein>
<dbReference type="Gene3D" id="3.30.450.20">
    <property type="entry name" value="PAS domain"/>
    <property type="match status" value="8"/>
</dbReference>
<dbReference type="SUPFAM" id="SSF55785">
    <property type="entry name" value="PYP-like sensor domain (PAS domain)"/>
    <property type="match status" value="8"/>
</dbReference>
<name>A0A0G3G575_9GAMM</name>
<dbReference type="SUPFAM" id="SSF55073">
    <property type="entry name" value="Nucleotide cyclase"/>
    <property type="match status" value="1"/>
</dbReference>
<dbReference type="SMART" id="SM00086">
    <property type="entry name" value="PAC"/>
    <property type="match status" value="6"/>
</dbReference>
<dbReference type="InterPro" id="IPR035965">
    <property type="entry name" value="PAS-like_dom_sf"/>
</dbReference>
<accession>A0A0G3G575</accession>
<organism evidence="5 6">
    <name type="scientific">Thioalkalivibrio versutus</name>
    <dbReference type="NCBI Taxonomy" id="106634"/>
    <lineage>
        <taxon>Bacteria</taxon>
        <taxon>Pseudomonadati</taxon>
        <taxon>Pseudomonadota</taxon>
        <taxon>Gammaproteobacteria</taxon>
        <taxon>Chromatiales</taxon>
        <taxon>Ectothiorhodospiraceae</taxon>
        <taxon>Thioalkalivibrio</taxon>
    </lineage>
</organism>
<dbReference type="PROSITE" id="PS50112">
    <property type="entry name" value="PAS"/>
    <property type="match status" value="3"/>
</dbReference>
<dbReference type="FunFam" id="3.30.70.270:FF:000001">
    <property type="entry name" value="Diguanylate cyclase domain protein"/>
    <property type="match status" value="1"/>
</dbReference>
<feature type="domain" description="PAS" evidence="2">
    <location>
        <begin position="883"/>
        <end position="955"/>
    </location>
</feature>
<dbReference type="InterPro" id="IPR013656">
    <property type="entry name" value="PAS_4"/>
</dbReference>
<dbReference type="Pfam" id="PF08448">
    <property type="entry name" value="PAS_4"/>
    <property type="match status" value="2"/>
</dbReference>
<dbReference type="InterPro" id="IPR013655">
    <property type="entry name" value="PAS_fold_3"/>
</dbReference>
<dbReference type="InterPro" id="IPR043128">
    <property type="entry name" value="Rev_trsase/Diguanyl_cyclase"/>
</dbReference>